<keyword evidence="11 17" id="KW-0413">Isomerase</keyword>
<keyword evidence="5" id="KW-0276">Fatty acid metabolism</keyword>
<proteinExistence type="inferred from homology"/>
<keyword evidence="8" id="KW-0520">NAD</keyword>
<dbReference type="InterPro" id="IPR036291">
    <property type="entry name" value="NAD(P)-bd_dom_sf"/>
</dbReference>
<dbReference type="Proteomes" id="UP000516052">
    <property type="component" value="Chromosome"/>
</dbReference>
<reference evidence="17 18" key="1">
    <citation type="submission" date="2020-08" db="EMBL/GenBank/DDBJ databases">
        <title>A novel species.</title>
        <authorList>
            <person name="Gao J."/>
        </authorList>
    </citation>
    <scope>NUCLEOTIDE SEQUENCE [LARGE SCALE GENOMIC DNA]</scope>
    <source>
        <strain evidence="17 18">CRXT-G-22</strain>
    </source>
</reference>
<dbReference type="AlphaFoldDB" id="A0A7H0IQ46"/>
<dbReference type="GO" id="GO:0006635">
    <property type="term" value="P:fatty acid beta-oxidation"/>
    <property type="evidence" value="ECO:0007669"/>
    <property type="project" value="UniProtKB-UniPathway"/>
</dbReference>
<dbReference type="RefSeq" id="WP_187751835.1">
    <property type="nucleotide sequence ID" value="NZ_CP060828.1"/>
</dbReference>
<dbReference type="Pfam" id="PF00725">
    <property type="entry name" value="3HCDH"/>
    <property type="match status" value="1"/>
</dbReference>
<evidence type="ECO:0000256" key="12">
    <source>
        <dbReference type="ARBA" id="ARBA00023239"/>
    </source>
</evidence>
<keyword evidence="6" id="KW-0442">Lipid degradation</keyword>
<evidence type="ECO:0000256" key="4">
    <source>
        <dbReference type="ARBA" id="ARBA00009463"/>
    </source>
</evidence>
<evidence type="ECO:0000256" key="11">
    <source>
        <dbReference type="ARBA" id="ARBA00023235"/>
    </source>
</evidence>
<organism evidence="17 18">
    <name type="scientific">Streptomyces roseirectus</name>
    <dbReference type="NCBI Taxonomy" id="2768066"/>
    <lineage>
        <taxon>Bacteria</taxon>
        <taxon>Bacillati</taxon>
        <taxon>Actinomycetota</taxon>
        <taxon>Actinomycetes</taxon>
        <taxon>Kitasatosporales</taxon>
        <taxon>Streptomycetaceae</taxon>
        <taxon>Streptomyces</taxon>
    </lineage>
</organism>
<dbReference type="FunFam" id="1.10.1040.50:FF:000006">
    <property type="entry name" value="Peroxisomal bifunctional enzyme"/>
    <property type="match status" value="1"/>
</dbReference>
<dbReference type="KEGG" id="sroi:IAG44_39480"/>
<dbReference type="Pfam" id="PF02737">
    <property type="entry name" value="3HCDH_N"/>
    <property type="match status" value="1"/>
</dbReference>
<dbReference type="SUPFAM" id="SSF51735">
    <property type="entry name" value="NAD(P)-binding Rossmann-fold domains"/>
    <property type="match status" value="1"/>
</dbReference>
<protein>
    <submittedName>
        <fullName evidence="17">Enoyl-CoA hydratase/isomerase family protein</fullName>
    </submittedName>
</protein>
<dbReference type="PANTHER" id="PTHR23309">
    <property type="entry name" value="3-HYDROXYACYL-COA DEHYROGENASE"/>
    <property type="match status" value="1"/>
</dbReference>
<evidence type="ECO:0000259" key="15">
    <source>
        <dbReference type="Pfam" id="PF00725"/>
    </source>
</evidence>
<dbReference type="CDD" id="cd06558">
    <property type="entry name" value="crotonase-like"/>
    <property type="match status" value="1"/>
</dbReference>
<evidence type="ECO:0000256" key="9">
    <source>
        <dbReference type="ARBA" id="ARBA00023098"/>
    </source>
</evidence>
<evidence type="ECO:0000256" key="13">
    <source>
        <dbReference type="ARBA" id="ARBA00023268"/>
    </source>
</evidence>
<evidence type="ECO:0000313" key="17">
    <source>
        <dbReference type="EMBL" id="QNP74912.1"/>
    </source>
</evidence>
<evidence type="ECO:0000256" key="8">
    <source>
        <dbReference type="ARBA" id="ARBA00023027"/>
    </source>
</evidence>
<dbReference type="Gene3D" id="3.40.50.720">
    <property type="entry name" value="NAD(P)-binding Rossmann-like Domain"/>
    <property type="match status" value="1"/>
</dbReference>
<comment type="pathway">
    <text evidence="3">Lipid metabolism; butanoate metabolism.</text>
</comment>
<keyword evidence="7" id="KW-0560">Oxidoreductase</keyword>
<keyword evidence="10" id="KW-0576">Peroxisome</keyword>
<dbReference type="GO" id="GO:0016853">
    <property type="term" value="F:isomerase activity"/>
    <property type="evidence" value="ECO:0007669"/>
    <property type="project" value="UniProtKB-KW"/>
</dbReference>
<dbReference type="PANTHER" id="PTHR23309:SF51">
    <property type="entry name" value="3-HYDROXYACYL-COA DEHYDROGENASE-RELATED"/>
    <property type="match status" value="1"/>
</dbReference>
<keyword evidence="18" id="KW-1185">Reference proteome</keyword>
<comment type="catalytic activity">
    <reaction evidence="14">
        <text>a (3S)-3-hydroxyacyl-CoA + NAD(+) = a 3-oxoacyl-CoA + NADH + H(+)</text>
        <dbReference type="Rhea" id="RHEA:22432"/>
        <dbReference type="ChEBI" id="CHEBI:15378"/>
        <dbReference type="ChEBI" id="CHEBI:57318"/>
        <dbReference type="ChEBI" id="CHEBI:57540"/>
        <dbReference type="ChEBI" id="CHEBI:57945"/>
        <dbReference type="ChEBI" id="CHEBI:90726"/>
        <dbReference type="EC" id="1.1.1.35"/>
    </reaction>
</comment>
<evidence type="ECO:0000256" key="14">
    <source>
        <dbReference type="ARBA" id="ARBA00049556"/>
    </source>
</evidence>
<evidence type="ECO:0000256" key="3">
    <source>
        <dbReference type="ARBA" id="ARBA00005086"/>
    </source>
</evidence>
<evidence type="ECO:0000256" key="5">
    <source>
        <dbReference type="ARBA" id="ARBA00022832"/>
    </source>
</evidence>
<feature type="domain" description="3-hydroxyacyl-CoA dehydrogenase C-terminal" evidence="15">
    <location>
        <begin position="473"/>
        <end position="566"/>
    </location>
</feature>
<keyword evidence="13" id="KW-0511">Multifunctional enzyme</keyword>
<evidence type="ECO:0000256" key="1">
    <source>
        <dbReference type="ARBA" id="ARBA00004275"/>
    </source>
</evidence>
<keyword evidence="9" id="KW-0443">Lipid metabolism</keyword>
<dbReference type="InterPro" id="IPR001753">
    <property type="entry name" value="Enoyl-CoA_hydra/iso"/>
</dbReference>
<evidence type="ECO:0000256" key="6">
    <source>
        <dbReference type="ARBA" id="ARBA00022963"/>
    </source>
</evidence>
<dbReference type="EMBL" id="CP060828">
    <property type="protein sequence ID" value="QNP74912.1"/>
    <property type="molecule type" value="Genomic_DNA"/>
</dbReference>
<dbReference type="UniPathway" id="UPA00659"/>
<dbReference type="SUPFAM" id="SSF52096">
    <property type="entry name" value="ClpP/crotonase"/>
    <property type="match status" value="1"/>
</dbReference>
<dbReference type="GO" id="GO:0070403">
    <property type="term" value="F:NAD+ binding"/>
    <property type="evidence" value="ECO:0007669"/>
    <property type="project" value="InterPro"/>
</dbReference>
<gene>
    <name evidence="17" type="ORF">IAG44_39480</name>
</gene>
<evidence type="ECO:0000256" key="10">
    <source>
        <dbReference type="ARBA" id="ARBA00023140"/>
    </source>
</evidence>
<keyword evidence="12" id="KW-0456">Lyase</keyword>
<dbReference type="GO" id="GO:0003857">
    <property type="term" value="F:(3S)-3-hydroxyacyl-CoA dehydrogenase (NAD+) activity"/>
    <property type="evidence" value="ECO:0007669"/>
    <property type="project" value="UniProtKB-EC"/>
</dbReference>
<comment type="pathway">
    <text evidence="2">Lipid metabolism; fatty acid beta-oxidation.</text>
</comment>
<dbReference type="InterPro" id="IPR008927">
    <property type="entry name" value="6-PGluconate_DH-like_C_sf"/>
</dbReference>
<name>A0A7H0IQ46_9ACTN</name>
<feature type="domain" description="3-hydroxyacyl-CoA dehydrogenase NAD binding" evidence="16">
    <location>
        <begin position="292"/>
        <end position="468"/>
    </location>
</feature>
<dbReference type="Gene3D" id="1.10.1040.50">
    <property type="match status" value="1"/>
</dbReference>
<evidence type="ECO:0000259" key="16">
    <source>
        <dbReference type="Pfam" id="PF02737"/>
    </source>
</evidence>
<dbReference type="InterPro" id="IPR006176">
    <property type="entry name" value="3-OHacyl-CoA_DH_NAD-bd"/>
</dbReference>
<comment type="subcellular location">
    <subcellularLocation>
        <location evidence="1">Peroxisome</location>
    </subcellularLocation>
</comment>
<evidence type="ECO:0000313" key="18">
    <source>
        <dbReference type="Proteomes" id="UP000516052"/>
    </source>
</evidence>
<dbReference type="SUPFAM" id="SSF48179">
    <property type="entry name" value="6-phosphogluconate dehydrogenase C-terminal domain-like"/>
    <property type="match status" value="2"/>
</dbReference>
<accession>A0A7H0IQ46</accession>
<dbReference type="InterPro" id="IPR006108">
    <property type="entry name" value="3HC_DH_C"/>
</dbReference>
<comment type="similarity">
    <text evidence="4">Belongs to the 3-hydroxyacyl-CoA dehydrogenase family.</text>
</comment>
<dbReference type="Pfam" id="PF00378">
    <property type="entry name" value="ECH_1"/>
    <property type="match status" value="1"/>
</dbReference>
<dbReference type="Gene3D" id="3.90.226.10">
    <property type="entry name" value="2-enoyl-CoA Hydratase, Chain A, domain 1"/>
    <property type="match status" value="1"/>
</dbReference>
<evidence type="ECO:0000256" key="7">
    <source>
        <dbReference type="ARBA" id="ARBA00023002"/>
    </source>
</evidence>
<dbReference type="GO" id="GO:0004300">
    <property type="term" value="F:enoyl-CoA hydratase activity"/>
    <property type="evidence" value="ECO:0007669"/>
    <property type="project" value="UniProtKB-ARBA"/>
</dbReference>
<sequence>MTQQQWGPVARTDEQDVAVLVIDHPPVNASTAALRAGLLAGVAAAARDERVTAVVLIGAGRHFVSGSDLREFEAGTLPEPQLPDVIAAIERCPKPVVAALAGATLGGGFELALGCDGRIARAGGVVGFPEVTLGMIPGAGGTQRTLRLVTPSRALELATSGERLPVERARDEGLVDEVVVSSLRTEAIRFARALEGKRVLRDLPVRTQEPGAVEDSARRAIAAGRARPAVVAAVGAVLTGTAVPAARALAHERAEFNRLRTGREAAALRHLFFARTAVRKANRAEAPCELTHVGVVGAGTMGAGIARACAEAGIRVTVVDQDPAAARRAVESLGGTYLRMVSAGRLGAGEAGRRLELLSAGTDLSDFKDVDLAIEAVFEDTAAKVGVLRELESVTQRGTTLATNTSYLDVDELAAALDDPSRLVGTHFFNPAHRAAVLEIVRGARTSDAAMDMAFTVAHAMRKLPVVAGVCDGFIGNRVYSAYRRQCELMVEEGAAPEEIDSALEEFGFAMGPFAVADMAGLDIAWRMRQRRAPGRDPRERYPDVADRLCERGRLGQKTGDGWYHYEPGSRTPVPDRQVARLIDESRRRKGITPRAFTADEIVRRALMAMANESALLLDEGIADRAGDIDLMLTLAYGFPEHVGGVAFWARGQDPSVLEAEQRRLGEVTGQGFRSGRLELLTATAWPVAGSPG</sequence>
<dbReference type="InterPro" id="IPR029045">
    <property type="entry name" value="ClpP/crotonase-like_dom_sf"/>
</dbReference>
<dbReference type="FunFam" id="3.40.50.720:FF:000009">
    <property type="entry name" value="Fatty oxidation complex, alpha subunit"/>
    <property type="match status" value="1"/>
</dbReference>
<evidence type="ECO:0000256" key="2">
    <source>
        <dbReference type="ARBA" id="ARBA00005005"/>
    </source>
</evidence>